<dbReference type="EMBL" id="JBBNAF010000002">
    <property type="protein sequence ID" value="KAK9162908.1"/>
    <property type="molecule type" value="Genomic_DNA"/>
</dbReference>
<evidence type="ECO:0000313" key="1">
    <source>
        <dbReference type="EMBL" id="KAK9162908.1"/>
    </source>
</evidence>
<comment type="caution">
    <text evidence="1">The sequence shown here is derived from an EMBL/GenBank/DDBJ whole genome shotgun (WGS) entry which is preliminary data.</text>
</comment>
<protein>
    <submittedName>
        <fullName evidence="1">Uncharacterized protein</fullName>
    </submittedName>
</protein>
<proteinExistence type="predicted"/>
<name>A0AAP0Q0K2_9MAGN</name>
<dbReference type="AlphaFoldDB" id="A0AAP0Q0K2"/>
<accession>A0AAP0Q0K2</accession>
<gene>
    <name evidence="1" type="ORF">Syun_003810</name>
</gene>
<reference evidence="1 2" key="1">
    <citation type="submission" date="2024-01" db="EMBL/GenBank/DDBJ databases">
        <title>Genome assemblies of Stephania.</title>
        <authorList>
            <person name="Yang L."/>
        </authorList>
    </citation>
    <scope>NUCLEOTIDE SEQUENCE [LARGE SCALE GENOMIC DNA]</scope>
    <source>
        <strain evidence="1">YNDBR</strain>
        <tissue evidence="1">Leaf</tissue>
    </source>
</reference>
<dbReference type="Proteomes" id="UP001420932">
    <property type="component" value="Unassembled WGS sequence"/>
</dbReference>
<sequence>MRHKTSFKQLYRQHGSMWVPPSCLEVRASSFFNVKHQEHFKRHRFISFSSNCHQTTKNINKKINK</sequence>
<keyword evidence="2" id="KW-1185">Reference proteome</keyword>
<organism evidence="1 2">
    <name type="scientific">Stephania yunnanensis</name>
    <dbReference type="NCBI Taxonomy" id="152371"/>
    <lineage>
        <taxon>Eukaryota</taxon>
        <taxon>Viridiplantae</taxon>
        <taxon>Streptophyta</taxon>
        <taxon>Embryophyta</taxon>
        <taxon>Tracheophyta</taxon>
        <taxon>Spermatophyta</taxon>
        <taxon>Magnoliopsida</taxon>
        <taxon>Ranunculales</taxon>
        <taxon>Menispermaceae</taxon>
        <taxon>Menispermoideae</taxon>
        <taxon>Cissampelideae</taxon>
        <taxon>Stephania</taxon>
    </lineage>
</organism>
<evidence type="ECO:0000313" key="2">
    <source>
        <dbReference type="Proteomes" id="UP001420932"/>
    </source>
</evidence>